<name>A0AAW0CU28_9AGAR</name>
<comment type="caution">
    <text evidence="1">The sequence shown here is derived from an EMBL/GenBank/DDBJ whole genome shotgun (WGS) entry which is preliminary data.</text>
</comment>
<dbReference type="Proteomes" id="UP001383192">
    <property type="component" value="Unassembled WGS sequence"/>
</dbReference>
<dbReference type="EMBL" id="JAYKXP010000032">
    <property type="protein sequence ID" value="KAK7041695.1"/>
    <property type="molecule type" value="Genomic_DNA"/>
</dbReference>
<accession>A0AAW0CU28</accession>
<dbReference type="InterPro" id="IPR053037">
    <property type="entry name" value="Pericyclase_pydY-like"/>
</dbReference>
<sequence>MAVPTNYTTADLTGKFTVAKDISDTPDEMLAAQGFGWLKRKAIGVAYITLTIKNYKDANGVEHLDCAQHLTGGIPANNEERTLNWDEKSYSDFNFGHVRDKAKRITDINEIQDEFLKTGWTADTLEHGVVQTVMTSDTPKSGRTWVWNQIWGVEEVNGERRFVRRMLLTDKDGKRITKRIVLDYLGAP</sequence>
<dbReference type="AlphaFoldDB" id="A0AAW0CU28"/>
<protein>
    <submittedName>
        <fullName evidence="1">Uncharacterized protein</fullName>
    </submittedName>
</protein>
<dbReference type="PANTHER" id="PTHR38115:SF1">
    <property type="entry name" value="LIPOCALIN-LIKE DOMAIN-CONTAINING PROTEIN"/>
    <property type="match status" value="1"/>
</dbReference>
<evidence type="ECO:0000313" key="2">
    <source>
        <dbReference type="Proteomes" id="UP001383192"/>
    </source>
</evidence>
<evidence type="ECO:0000313" key="1">
    <source>
        <dbReference type="EMBL" id="KAK7041695.1"/>
    </source>
</evidence>
<organism evidence="1 2">
    <name type="scientific">Paramarasmius palmivorus</name>
    <dbReference type="NCBI Taxonomy" id="297713"/>
    <lineage>
        <taxon>Eukaryota</taxon>
        <taxon>Fungi</taxon>
        <taxon>Dikarya</taxon>
        <taxon>Basidiomycota</taxon>
        <taxon>Agaricomycotina</taxon>
        <taxon>Agaricomycetes</taxon>
        <taxon>Agaricomycetidae</taxon>
        <taxon>Agaricales</taxon>
        <taxon>Marasmiineae</taxon>
        <taxon>Marasmiaceae</taxon>
        <taxon>Paramarasmius</taxon>
    </lineage>
</organism>
<proteinExistence type="predicted"/>
<reference evidence="1 2" key="1">
    <citation type="submission" date="2024-01" db="EMBL/GenBank/DDBJ databases">
        <title>A draft genome for a cacao thread blight-causing isolate of Paramarasmius palmivorus.</title>
        <authorList>
            <person name="Baruah I.K."/>
            <person name="Bukari Y."/>
            <person name="Amoako-Attah I."/>
            <person name="Meinhardt L.W."/>
            <person name="Bailey B.A."/>
            <person name="Cohen S.P."/>
        </authorList>
    </citation>
    <scope>NUCLEOTIDE SEQUENCE [LARGE SCALE GENOMIC DNA]</scope>
    <source>
        <strain evidence="1 2">GH-12</strain>
    </source>
</reference>
<gene>
    <name evidence="1" type="ORF">VNI00_008984</name>
</gene>
<keyword evidence="2" id="KW-1185">Reference proteome</keyword>
<dbReference type="PANTHER" id="PTHR38115">
    <property type="entry name" value="LIPOCALIN-LIKE DOMAIN-CONTAINING PROTEIN"/>
    <property type="match status" value="1"/>
</dbReference>